<evidence type="ECO:0000256" key="8">
    <source>
        <dbReference type="SAM" id="MobiDB-lite"/>
    </source>
</evidence>
<comment type="subcellular location">
    <subcellularLocation>
        <location evidence="1">Nucleus</location>
    </subcellularLocation>
</comment>
<evidence type="ECO:0000256" key="1">
    <source>
        <dbReference type="ARBA" id="ARBA00004123"/>
    </source>
</evidence>
<comment type="similarity">
    <text evidence="2">Belongs to the BBR/BPC family.</text>
</comment>
<dbReference type="InterPro" id="IPR010409">
    <property type="entry name" value="GAGA-bd_tscrpt_act"/>
</dbReference>
<feature type="region of interest" description="Disordered" evidence="8">
    <location>
        <begin position="186"/>
        <end position="210"/>
    </location>
</feature>
<accession>A0A9N9Z3J1</accession>
<evidence type="ECO:0000256" key="3">
    <source>
        <dbReference type="ARBA" id="ARBA00023015"/>
    </source>
</evidence>
<dbReference type="GO" id="GO:0005634">
    <property type="term" value="C:nucleus"/>
    <property type="evidence" value="ECO:0007669"/>
    <property type="project" value="UniProtKB-SubCell"/>
</dbReference>
<evidence type="ECO:0000256" key="4">
    <source>
        <dbReference type="ARBA" id="ARBA00023125"/>
    </source>
</evidence>
<evidence type="ECO:0000256" key="6">
    <source>
        <dbReference type="ARBA" id="ARBA00023242"/>
    </source>
</evidence>
<feature type="coiled-coil region" evidence="7">
    <location>
        <begin position="211"/>
        <end position="266"/>
    </location>
</feature>
<proteinExistence type="inferred from homology"/>
<gene>
    <name evidence="9" type="ORF">CSOL1703_00000369</name>
</gene>
<dbReference type="OrthoDB" id="5146965at2759"/>
<evidence type="ECO:0000313" key="10">
    <source>
        <dbReference type="Proteomes" id="UP000775872"/>
    </source>
</evidence>
<evidence type="ECO:0000313" key="9">
    <source>
        <dbReference type="EMBL" id="CAH0048423.1"/>
    </source>
</evidence>
<keyword evidence="4" id="KW-0238">DNA-binding</keyword>
<organism evidence="9 10">
    <name type="scientific">Clonostachys solani</name>
    <dbReference type="NCBI Taxonomy" id="160281"/>
    <lineage>
        <taxon>Eukaryota</taxon>
        <taxon>Fungi</taxon>
        <taxon>Dikarya</taxon>
        <taxon>Ascomycota</taxon>
        <taxon>Pezizomycotina</taxon>
        <taxon>Sordariomycetes</taxon>
        <taxon>Hypocreomycetidae</taxon>
        <taxon>Hypocreales</taxon>
        <taxon>Bionectriaceae</taxon>
        <taxon>Clonostachys</taxon>
    </lineage>
</organism>
<keyword evidence="10" id="KW-1185">Reference proteome</keyword>
<dbReference type="AlphaFoldDB" id="A0A9N9Z3J1"/>
<evidence type="ECO:0000256" key="5">
    <source>
        <dbReference type="ARBA" id="ARBA00023163"/>
    </source>
</evidence>
<protein>
    <submittedName>
        <fullName evidence="9">Uncharacterized protein</fullName>
    </submittedName>
</protein>
<evidence type="ECO:0000256" key="7">
    <source>
        <dbReference type="SAM" id="Coils"/>
    </source>
</evidence>
<name>A0A9N9Z3J1_9HYPO</name>
<evidence type="ECO:0000256" key="2">
    <source>
        <dbReference type="ARBA" id="ARBA00007911"/>
    </source>
</evidence>
<dbReference type="Pfam" id="PF06217">
    <property type="entry name" value="GAGA_bind"/>
    <property type="match status" value="1"/>
</dbReference>
<dbReference type="EMBL" id="CABFOC020000035">
    <property type="protein sequence ID" value="CAH0048423.1"/>
    <property type="molecule type" value="Genomic_DNA"/>
</dbReference>
<feature type="region of interest" description="Disordered" evidence="8">
    <location>
        <begin position="1"/>
        <end position="64"/>
    </location>
</feature>
<keyword evidence="7" id="KW-0175">Coiled coil</keyword>
<reference evidence="10" key="1">
    <citation type="submission" date="2019-06" db="EMBL/GenBank/DDBJ databases">
        <authorList>
            <person name="Broberg M."/>
        </authorList>
    </citation>
    <scope>NUCLEOTIDE SEQUENCE [LARGE SCALE GENOMIC DNA]</scope>
</reference>
<keyword evidence="6" id="KW-0539">Nucleus</keyword>
<reference evidence="9 10" key="2">
    <citation type="submission" date="2021-10" db="EMBL/GenBank/DDBJ databases">
        <authorList>
            <person name="Piombo E."/>
        </authorList>
    </citation>
    <scope>NUCLEOTIDE SEQUENCE [LARGE SCALE GENOMIC DNA]</scope>
</reference>
<comment type="caution">
    <text evidence="9">The sequence shown here is derived from an EMBL/GenBank/DDBJ whole genome shotgun (WGS) entry which is preliminary data.</text>
</comment>
<keyword evidence="5" id="KW-0804">Transcription</keyword>
<dbReference type="Proteomes" id="UP000775872">
    <property type="component" value="Unassembled WGS sequence"/>
</dbReference>
<sequence length="371" mass="41836">MSEPDLSKRSNDANDQESTKRVKVSIEPAGKWQQLRIDSKAPSSSRKRSKNGQNGVPGRSIGSKTQVKDDNFSICERLDFRLKAYIDQDGKERLFMGVVSCGRHLPNLVSPVQGFNPGITMGVCSLGNTSPIDAAIAIAGDHSEYKHLPHMPHVFFMVGPMAKHPDSEEGTLSSRYDRIFLSSSQQRINLPPKMSRDGEDSDSDMSSHSDMEGLIRERDQTIQERNQAIQERDQAIQERNQAIQERDQVIQERDQAIQERDQAIQERKMFNHVVQTGNPYIGHNPVELVGRYSSSEGHALLYKGFMKKWEDDSLECKDKLEKATDLRARHTIIKASLDGIYRISQDFDAQATWMSARHTIPPPFDGDNSIG</sequence>
<feature type="compositionally biased region" description="Basic and acidic residues" evidence="8">
    <location>
        <begin position="1"/>
        <end position="20"/>
    </location>
</feature>
<keyword evidence="3" id="KW-0805">Transcription regulation</keyword>
<dbReference type="GO" id="GO:0003677">
    <property type="term" value="F:DNA binding"/>
    <property type="evidence" value="ECO:0007669"/>
    <property type="project" value="UniProtKB-KW"/>
</dbReference>